<evidence type="ECO:0000259" key="1">
    <source>
        <dbReference type="Pfam" id="PF09423"/>
    </source>
</evidence>
<evidence type="ECO:0000313" key="2">
    <source>
        <dbReference type="EMBL" id="EDM25392.1"/>
    </source>
</evidence>
<accession>A6DSN9</accession>
<gene>
    <name evidence="2" type="ORF">LNTAR_22140</name>
</gene>
<reference evidence="2 3" key="1">
    <citation type="journal article" date="2010" name="J. Bacteriol.">
        <title>Genome sequence of Lentisphaera araneosa HTCC2155T, the type species of the order Lentisphaerales in the phylum Lentisphaerae.</title>
        <authorList>
            <person name="Thrash J.C."/>
            <person name="Cho J.C."/>
            <person name="Vergin K.L."/>
            <person name="Morris R.M."/>
            <person name="Giovannoni S.J."/>
        </authorList>
    </citation>
    <scope>NUCLEOTIDE SEQUENCE [LARGE SCALE GENOMIC DNA]</scope>
    <source>
        <strain evidence="2 3">HTCC2155</strain>
    </source>
</reference>
<dbReference type="RefSeq" id="WP_007280848.1">
    <property type="nucleotide sequence ID" value="NZ_ABCK01000031.1"/>
</dbReference>
<feature type="non-terminal residue" evidence="2">
    <location>
        <position position="1"/>
    </location>
</feature>
<feature type="domain" description="PhoD-like phosphatase metallophosphatase" evidence="1">
    <location>
        <begin position="44"/>
        <end position="249"/>
    </location>
</feature>
<dbReference type="Pfam" id="PF09423">
    <property type="entry name" value="PhoD"/>
    <property type="match status" value="1"/>
</dbReference>
<dbReference type="InterPro" id="IPR018946">
    <property type="entry name" value="PhoD-like_MPP"/>
</dbReference>
<dbReference type="AlphaFoldDB" id="A6DSN9"/>
<name>A6DSN9_9BACT</name>
<dbReference type="eggNOG" id="COG3540">
    <property type="taxonomic scope" value="Bacteria"/>
</dbReference>
<proteinExistence type="predicted"/>
<protein>
    <recommendedName>
        <fullName evidence="1">PhoD-like phosphatase metallophosphatase domain-containing protein</fullName>
    </recommendedName>
</protein>
<keyword evidence="3" id="KW-1185">Reference proteome</keyword>
<dbReference type="PANTHER" id="PTHR33987:SF1">
    <property type="entry name" value="CALCINEURIN-LIKE METALLO-PHOSPHOESTERASE SUPERFAMILY PROTEIN"/>
    <property type="match status" value="1"/>
</dbReference>
<dbReference type="InterPro" id="IPR038607">
    <property type="entry name" value="PhoD-like_sf"/>
</dbReference>
<organism evidence="2 3">
    <name type="scientific">Lentisphaera araneosa HTCC2155</name>
    <dbReference type="NCBI Taxonomy" id="313628"/>
    <lineage>
        <taxon>Bacteria</taxon>
        <taxon>Pseudomonadati</taxon>
        <taxon>Lentisphaerota</taxon>
        <taxon>Lentisphaeria</taxon>
        <taxon>Lentisphaerales</taxon>
        <taxon>Lentisphaeraceae</taxon>
        <taxon>Lentisphaera</taxon>
    </lineage>
</organism>
<dbReference type="EMBL" id="ABCK01000031">
    <property type="protein sequence ID" value="EDM25392.1"/>
    <property type="molecule type" value="Genomic_DNA"/>
</dbReference>
<dbReference type="Gene3D" id="3.60.21.70">
    <property type="entry name" value="PhoD-like phosphatase"/>
    <property type="match status" value="1"/>
</dbReference>
<dbReference type="PANTHER" id="PTHR33987">
    <property type="entry name" value="CALCINEURIN-LIKE METALLO-PHOSPHOESTERASE SUPERFAMILY PROTEIN"/>
    <property type="match status" value="1"/>
</dbReference>
<dbReference type="SUPFAM" id="SSF56300">
    <property type="entry name" value="Metallo-dependent phosphatases"/>
    <property type="match status" value="1"/>
</dbReference>
<dbReference type="InterPro" id="IPR029052">
    <property type="entry name" value="Metallo-depent_PP-like"/>
</dbReference>
<dbReference type="Proteomes" id="UP000004947">
    <property type="component" value="Unassembled WGS sequence"/>
</dbReference>
<evidence type="ECO:0000313" key="3">
    <source>
        <dbReference type="Proteomes" id="UP000004947"/>
    </source>
</evidence>
<sequence>CSGRSGFDEDVSWLDIAKMDDLDLLFQLGDNHYADTTDPKVITKRYINHRSLPSYRSVTARTSTYGIWDDHDFGPNNSDGQTPGKEKSLEIFKKHWANPSFGESDNPGIYTTFHYGDVQFILLDSRYHRTPNGSMKADDPKKKLLGDKQLAWLKRTLEESQAKIKVVACGSEFQMFGSSDGFSGFRVEQKKVLDLFKATPGVILISGDRHFTGAYHNRGETLEVTSGPLGSGNARPRINKDMIFKETQGKMFSVFELDTTQNPPQVTLEVYRSGHGQIRKQSFTWDQINGKEAIEKSTK</sequence>
<comment type="caution">
    <text evidence="2">The sequence shown here is derived from an EMBL/GenBank/DDBJ whole genome shotgun (WGS) entry which is preliminary data.</text>
</comment>
<dbReference type="CDD" id="cd07389">
    <property type="entry name" value="MPP_PhoD"/>
    <property type="match status" value="1"/>
</dbReference>